<keyword evidence="2" id="KW-1185">Reference proteome</keyword>
<dbReference type="Proteomes" id="UP000247409">
    <property type="component" value="Unassembled WGS sequence"/>
</dbReference>
<gene>
    <name evidence="1" type="ORF">BWQ96_08052</name>
</gene>
<reference evidence="1 2" key="1">
    <citation type="journal article" date="2018" name="Mol. Biol. Evol.">
        <title>Analysis of the draft genome of the red seaweed Gracilariopsis chorda provides insights into genome size evolution in Rhodophyta.</title>
        <authorList>
            <person name="Lee J."/>
            <person name="Yang E.C."/>
            <person name="Graf L."/>
            <person name="Yang J.H."/>
            <person name="Qiu H."/>
            <person name="Zel Zion U."/>
            <person name="Chan C.X."/>
            <person name="Stephens T.G."/>
            <person name="Weber A.P.M."/>
            <person name="Boo G.H."/>
            <person name="Boo S.M."/>
            <person name="Kim K.M."/>
            <person name="Shin Y."/>
            <person name="Jung M."/>
            <person name="Lee S.J."/>
            <person name="Yim H.S."/>
            <person name="Lee J.H."/>
            <person name="Bhattacharya D."/>
            <person name="Yoon H.S."/>
        </authorList>
    </citation>
    <scope>NUCLEOTIDE SEQUENCE [LARGE SCALE GENOMIC DNA]</scope>
    <source>
        <strain evidence="1 2">SKKU-2015</strain>
        <tissue evidence="1">Whole body</tissue>
    </source>
</reference>
<evidence type="ECO:0000313" key="1">
    <source>
        <dbReference type="EMBL" id="PXF42224.1"/>
    </source>
</evidence>
<dbReference type="AlphaFoldDB" id="A0A2V3IJF5"/>
<sequence>METLVDEEVANAFHVAPGITPIASDLTLVNAARLELSEHSWGRFRCAHARNVREVGIVKDLVLQRVRSAGLVIIPIRWDRVPVRDVKLVLSVAPPLLRQARRANRALREHTACRLRLAAPDVGQVVLLRLRFLKAVRGAPPVLLERSSVQSFTAFVGDARLGRRVGVAPRIAIEEDGYLDEEWGAKKEMRATPKL</sequence>
<name>A0A2V3IJF5_9FLOR</name>
<accession>A0A2V3IJF5</accession>
<proteinExistence type="predicted"/>
<organism evidence="1 2">
    <name type="scientific">Gracilariopsis chorda</name>
    <dbReference type="NCBI Taxonomy" id="448386"/>
    <lineage>
        <taxon>Eukaryota</taxon>
        <taxon>Rhodophyta</taxon>
        <taxon>Florideophyceae</taxon>
        <taxon>Rhodymeniophycidae</taxon>
        <taxon>Gracilariales</taxon>
        <taxon>Gracilariaceae</taxon>
        <taxon>Gracilariopsis</taxon>
    </lineage>
</organism>
<protein>
    <submittedName>
        <fullName evidence="1">Uncharacterized protein</fullName>
    </submittedName>
</protein>
<dbReference type="EMBL" id="NBIV01000172">
    <property type="protein sequence ID" value="PXF42224.1"/>
    <property type="molecule type" value="Genomic_DNA"/>
</dbReference>
<comment type="caution">
    <text evidence="1">The sequence shown here is derived from an EMBL/GenBank/DDBJ whole genome shotgun (WGS) entry which is preliminary data.</text>
</comment>
<evidence type="ECO:0000313" key="2">
    <source>
        <dbReference type="Proteomes" id="UP000247409"/>
    </source>
</evidence>